<protein>
    <recommendedName>
        <fullName evidence="6">Transglycosylase SLT domain-containing protein</fullName>
    </recommendedName>
</protein>
<dbReference type="InterPro" id="IPR008258">
    <property type="entry name" value="Transglycosylase_SLT_dom_1"/>
</dbReference>
<feature type="domain" description="DUF4124" evidence="3">
    <location>
        <begin position="23"/>
        <end position="51"/>
    </location>
</feature>
<evidence type="ECO:0000313" key="5">
    <source>
        <dbReference type="Proteomes" id="UP000198771"/>
    </source>
</evidence>
<dbReference type="OrthoDB" id="9781970at2"/>
<evidence type="ECO:0000259" key="2">
    <source>
        <dbReference type="Pfam" id="PF01464"/>
    </source>
</evidence>
<name>A0A1G6BKB2_9BACT</name>
<dbReference type="CDD" id="cd00254">
    <property type="entry name" value="LT-like"/>
    <property type="match status" value="1"/>
</dbReference>
<dbReference type="Proteomes" id="UP000198771">
    <property type="component" value="Unassembled WGS sequence"/>
</dbReference>
<reference evidence="4 5" key="1">
    <citation type="submission" date="2016-10" db="EMBL/GenBank/DDBJ databases">
        <authorList>
            <person name="de Groot N.N."/>
        </authorList>
    </citation>
    <scope>NUCLEOTIDE SEQUENCE [LARGE SCALE GENOMIC DNA]</scope>
    <source>
        <strain evidence="4 5">ASO4-2</strain>
    </source>
</reference>
<proteinExistence type="inferred from homology"/>
<accession>A0A1G6BKB2</accession>
<feature type="domain" description="Transglycosylase SLT" evidence="2">
    <location>
        <begin position="77"/>
        <end position="182"/>
    </location>
</feature>
<evidence type="ECO:0008006" key="6">
    <source>
        <dbReference type="Google" id="ProtNLM"/>
    </source>
</evidence>
<dbReference type="PANTHER" id="PTHR37423">
    <property type="entry name" value="SOLUBLE LYTIC MUREIN TRANSGLYCOSYLASE-RELATED"/>
    <property type="match status" value="1"/>
</dbReference>
<dbReference type="InterPro" id="IPR023346">
    <property type="entry name" value="Lysozyme-like_dom_sf"/>
</dbReference>
<comment type="similarity">
    <text evidence="1">Belongs to the transglycosylase Slt family.</text>
</comment>
<keyword evidence="5" id="KW-1185">Reference proteome</keyword>
<dbReference type="PANTHER" id="PTHR37423:SF2">
    <property type="entry name" value="MEMBRANE-BOUND LYTIC MUREIN TRANSGLYCOSYLASE C"/>
    <property type="match status" value="1"/>
</dbReference>
<dbReference type="RefSeq" id="WP_092118082.1">
    <property type="nucleotide sequence ID" value="NZ_FMXO01000005.1"/>
</dbReference>
<evidence type="ECO:0000259" key="3">
    <source>
        <dbReference type="Pfam" id="PF13511"/>
    </source>
</evidence>
<evidence type="ECO:0000256" key="1">
    <source>
        <dbReference type="ARBA" id="ARBA00007734"/>
    </source>
</evidence>
<dbReference type="AlphaFoldDB" id="A0A1G6BKB2"/>
<dbReference type="SUPFAM" id="SSF53955">
    <property type="entry name" value="Lysozyme-like"/>
    <property type="match status" value="1"/>
</dbReference>
<organism evidence="4 5">
    <name type="scientific">Desulfonatronum thiosulfatophilum</name>
    <dbReference type="NCBI Taxonomy" id="617002"/>
    <lineage>
        <taxon>Bacteria</taxon>
        <taxon>Pseudomonadati</taxon>
        <taxon>Thermodesulfobacteriota</taxon>
        <taxon>Desulfovibrionia</taxon>
        <taxon>Desulfovibrionales</taxon>
        <taxon>Desulfonatronaceae</taxon>
        <taxon>Desulfonatronum</taxon>
    </lineage>
</organism>
<dbReference type="Pfam" id="PF01464">
    <property type="entry name" value="SLT"/>
    <property type="match status" value="1"/>
</dbReference>
<gene>
    <name evidence="4" type="ORF">SAMN05660653_01006</name>
</gene>
<dbReference type="InterPro" id="IPR025392">
    <property type="entry name" value="DUF4124"/>
</dbReference>
<dbReference type="Gene3D" id="1.10.530.10">
    <property type="match status" value="1"/>
</dbReference>
<dbReference type="Pfam" id="PF13511">
    <property type="entry name" value="DUF4124"/>
    <property type="match status" value="1"/>
</dbReference>
<sequence>MRKNNRNRFLLILGALSGSILLSLFWAGLCVAGTIFFYKDEHGNMHFTDTPTSAKFRPFISFRSGMSSADRASITRYVERYGAQYGIDPNLILAVIEVESGFNHQAISRAGAQGLMQIMPATQQDLGLVSPFDPQENIEAGIRYLKMLMERFPDITLALAAYNAGPANVERYNGIPPFRETQDYVRKVLSNYDRRKSARN</sequence>
<evidence type="ECO:0000313" key="4">
    <source>
        <dbReference type="EMBL" id="SDB21044.1"/>
    </source>
</evidence>
<dbReference type="STRING" id="617002.SAMN05660653_01006"/>
<dbReference type="EMBL" id="FMXO01000005">
    <property type="protein sequence ID" value="SDB21044.1"/>
    <property type="molecule type" value="Genomic_DNA"/>
</dbReference>